<reference evidence="1 2" key="1">
    <citation type="submission" date="2017-12" db="EMBL/GenBank/DDBJ databases">
        <title>Genomic identification of Pseudomonas aeruginosa phage TC6.</title>
        <authorList>
            <person name="Lu S."/>
            <person name="Tang C."/>
            <person name="Deng C."/>
            <person name="Zhang Y."/>
            <person name="Xiao C."/>
        </authorList>
    </citation>
    <scope>NUCLEOTIDE SEQUENCE [LARGE SCALE GENOMIC DNA]</scope>
</reference>
<protein>
    <submittedName>
        <fullName evidence="1">Terminase large subunit</fullName>
    </submittedName>
</protein>
<dbReference type="EMBL" id="MG676466">
    <property type="protein sequence ID" value="AUG88515.1"/>
    <property type="molecule type" value="Genomic_DNA"/>
</dbReference>
<dbReference type="Gene3D" id="3.30.420.240">
    <property type="match status" value="1"/>
</dbReference>
<accession>A0A2H5BQC1</accession>
<evidence type="ECO:0000313" key="2">
    <source>
        <dbReference type="Proteomes" id="UP000241282"/>
    </source>
</evidence>
<evidence type="ECO:0000313" key="1">
    <source>
        <dbReference type="EMBL" id="AUG88515.1"/>
    </source>
</evidence>
<dbReference type="Gene3D" id="3.40.50.300">
    <property type="entry name" value="P-loop containing nucleotide triphosphate hydrolases"/>
    <property type="match status" value="1"/>
</dbReference>
<dbReference type="Proteomes" id="UP000241282">
    <property type="component" value="Segment"/>
</dbReference>
<organism evidence="1 2">
    <name type="scientific">Pseudomonas phage TC6</name>
    <dbReference type="NCBI Taxonomy" id="2060947"/>
    <lineage>
        <taxon>Viruses</taxon>
        <taxon>Duplodnaviria</taxon>
        <taxon>Heunggongvirae</taxon>
        <taxon>Uroviricota</taxon>
        <taxon>Caudoviricetes</taxon>
        <taxon>Zobellviridae</taxon>
        <taxon>Paundecimvirus</taxon>
        <taxon>Paundecimvirus PA11</taxon>
    </lineage>
</organism>
<dbReference type="InterPro" id="IPR027417">
    <property type="entry name" value="P-loop_NTPase"/>
</dbReference>
<sequence>MQEEDWLIEAEKKLKRMPEKAKEVRERALEDLYFFAKLVNPGYVYGEVHREIFAWMQDYTLFGRGSDLTSNKLIMLPRAHLKSHMVATWCAWIITRHPEVTILYISATATLAETQLYAVKNILASSVYNRYFPEYIHPQEGKREKWSSNAMSIDHVQRKKEGIRDATIATAGLTTNTTGWHADIIVADDLVVPENAYTEDGRESVQKKSSQFTSIRNAGGFTMACGTRYHPSDIYATWRSQKYDIFDDEGMKIDEHPVWEIKEYAVEKDNIFLWPRTIREDGKAFGFDIRVLARIKAEYSDRVQFFAQYYNDPNDPGSDRISRDKFQYYNPRLLKKEGSRWTYNGRRLNIYAAVDFAFSLSRQADYTAIVVIGIDCDNNIYVVDIDRFKSDKTLEYFQHIKALHSKWVFNKLQAEVTVAQKVIVNGIKDYVKKDGLRLSVEEYRPSRAEGSKEERIAAALEHRYDNLEVWHHEGGWTSVLEEELVLSRPPHDDIKDALASAVSIATPPAKSFNSGIQDFLFDNSKRSRFGGVAYR</sequence>
<proteinExistence type="predicted"/>
<gene>
    <name evidence="1" type="primary">TC6_004</name>
</gene>
<name>A0A2H5BQC1_9CAUD</name>